<dbReference type="PROSITE" id="PS00101">
    <property type="entry name" value="HEXAPEP_TRANSFERASES"/>
    <property type="match status" value="1"/>
</dbReference>
<evidence type="ECO:0000256" key="6">
    <source>
        <dbReference type="ARBA" id="ARBA00022679"/>
    </source>
</evidence>
<dbReference type="InterPro" id="IPR010493">
    <property type="entry name" value="Ser_AcTrfase_N"/>
</dbReference>
<dbReference type="Gene3D" id="2.160.10.10">
    <property type="entry name" value="Hexapeptide repeat proteins"/>
    <property type="match status" value="1"/>
</dbReference>
<keyword evidence="12" id="KW-1185">Reference proteome</keyword>
<dbReference type="FunFam" id="2.160.10.10:FF:000002">
    <property type="entry name" value="Serine acetyltransferase"/>
    <property type="match status" value="1"/>
</dbReference>
<comment type="caution">
    <text evidence="11">The sequence shown here is derived from an EMBL/GenBank/DDBJ whole genome shotgun (WGS) entry which is preliminary data.</text>
</comment>
<dbReference type="EMBL" id="FNBW01000014">
    <property type="protein sequence ID" value="SDG32287.1"/>
    <property type="molecule type" value="Genomic_DNA"/>
</dbReference>
<evidence type="ECO:0000313" key="12">
    <source>
        <dbReference type="Proteomes" id="UP000198615"/>
    </source>
</evidence>
<dbReference type="GO" id="GO:0009001">
    <property type="term" value="F:serine O-acetyltransferase activity"/>
    <property type="evidence" value="ECO:0007669"/>
    <property type="project" value="UniProtKB-EC"/>
</dbReference>
<protein>
    <recommendedName>
        <fullName evidence="4">Serine acetyltransferase</fullName>
        <ecNumber evidence="3">2.3.1.30</ecNumber>
    </recommendedName>
</protein>
<comment type="catalytic activity">
    <reaction evidence="9">
        <text>L-serine + acetyl-CoA = O-acetyl-L-serine + CoA</text>
        <dbReference type="Rhea" id="RHEA:24560"/>
        <dbReference type="ChEBI" id="CHEBI:33384"/>
        <dbReference type="ChEBI" id="CHEBI:57287"/>
        <dbReference type="ChEBI" id="CHEBI:57288"/>
        <dbReference type="ChEBI" id="CHEBI:58340"/>
        <dbReference type="EC" id="2.3.1.30"/>
    </reaction>
</comment>
<comment type="pathway">
    <text evidence="1">Amino-acid biosynthesis; L-cysteine biosynthesis; L-cysteine from L-serine: step 1/2.</text>
</comment>
<dbReference type="InterPro" id="IPR011004">
    <property type="entry name" value="Trimer_LpxA-like_sf"/>
</dbReference>
<keyword evidence="7" id="KW-0677">Repeat</keyword>
<organism evidence="11 12">
    <name type="scientific">Thalassobaculum litoreum DSM 18839</name>
    <dbReference type="NCBI Taxonomy" id="1123362"/>
    <lineage>
        <taxon>Bacteria</taxon>
        <taxon>Pseudomonadati</taxon>
        <taxon>Pseudomonadota</taxon>
        <taxon>Alphaproteobacteria</taxon>
        <taxon>Rhodospirillales</taxon>
        <taxon>Thalassobaculaceae</taxon>
        <taxon>Thalassobaculum</taxon>
    </lineage>
</organism>
<evidence type="ECO:0000256" key="3">
    <source>
        <dbReference type="ARBA" id="ARBA00013266"/>
    </source>
</evidence>
<dbReference type="OrthoDB" id="9801456at2"/>
<evidence type="ECO:0000256" key="1">
    <source>
        <dbReference type="ARBA" id="ARBA00004876"/>
    </source>
</evidence>
<dbReference type="InterPro" id="IPR053376">
    <property type="entry name" value="Serine_acetyltransferase"/>
</dbReference>
<dbReference type="InterPro" id="IPR005881">
    <property type="entry name" value="Ser_O-AcTrfase"/>
</dbReference>
<reference evidence="11 12" key="1">
    <citation type="submission" date="2016-10" db="EMBL/GenBank/DDBJ databases">
        <authorList>
            <person name="Varghese N."/>
            <person name="Submissions S."/>
        </authorList>
    </citation>
    <scope>NUCLEOTIDE SEQUENCE [LARGE SCALE GENOMIC DNA]</scope>
    <source>
        <strain evidence="11 12">DSM 18839</strain>
    </source>
</reference>
<keyword evidence="8" id="KW-0012">Acyltransferase</keyword>
<evidence type="ECO:0000256" key="8">
    <source>
        <dbReference type="ARBA" id="ARBA00023315"/>
    </source>
</evidence>
<gene>
    <name evidence="11" type="ORF">SAMN05660686_04041</name>
</gene>
<evidence type="ECO:0000259" key="10">
    <source>
        <dbReference type="SMART" id="SM00971"/>
    </source>
</evidence>
<dbReference type="GO" id="GO:0005737">
    <property type="term" value="C:cytoplasm"/>
    <property type="evidence" value="ECO:0007669"/>
    <property type="project" value="InterPro"/>
</dbReference>
<evidence type="ECO:0000256" key="2">
    <source>
        <dbReference type="ARBA" id="ARBA00007274"/>
    </source>
</evidence>
<dbReference type="NCBIfam" id="TIGR01172">
    <property type="entry name" value="cysE"/>
    <property type="match status" value="1"/>
</dbReference>
<evidence type="ECO:0000256" key="5">
    <source>
        <dbReference type="ARBA" id="ARBA00022605"/>
    </source>
</evidence>
<dbReference type="GO" id="GO:0006535">
    <property type="term" value="P:cysteine biosynthetic process from serine"/>
    <property type="evidence" value="ECO:0007669"/>
    <property type="project" value="InterPro"/>
</dbReference>
<evidence type="ECO:0000256" key="4">
    <source>
        <dbReference type="ARBA" id="ARBA00018522"/>
    </source>
</evidence>
<dbReference type="Gene3D" id="1.10.3130.10">
    <property type="entry name" value="serine acetyltransferase, domain 1"/>
    <property type="match status" value="1"/>
</dbReference>
<dbReference type="InterPro" id="IPR018357">
    <property type="entry name" value="Hexapep_transf_CS"/>
</dbReference>
<accession>A0A8G2F4X2</accession>
<dbReference type="SMART" id="SM00971">
    <property type="entry name" value="SATase_N"/>
    <property type="match status" value="1"/>
</dbReference>
<dbReference type="Proteomes" id="UP000198615">
    <property type="component" value="Unassembled WGS sequence"/>
</dbReference>
<dbReference type="CDD" id="cd03354">
    <property type="entry name" value="LbH_SAT"/>
    <property type="match status" value="1"/>
</dbReference>
<evidence type="ECO:0000256" key="9">
    <source>
        <dbReference type="ARBA" id="ARBA00049486"/>
    </source>
</evidence>
<dbReference type="NCBIfam" id="NF041874">
    <property type="entry name" value="EPS_EpsC"/>
    <property type="match status" value="1"/>
</dbReference>
<evidence type="ECO:0000256" key="7">
    <source>
        <dbReference type="ARBA" id="ARBA00022737"/>
    </source>
</evidence>
<proteinExistence type="inferred from homology"/>
<dbReference type="AlphaFoldDB" id="A0A8G2F4X2"/>
<dbReference type="Pfam" id="PF06426">
    <property type="entry name" value="SATase_N"/>
    <property type="match status" value="1"/>
</dbReference>
<dbReference type="InterPro" id="IPR045304">
    <property type="entry name" value="LbH_SAT"/>
</dbReference>
<dbReference type="InterPro" id="IPR042122">
    <property type="entry name" value="Ser_AcTrfase_N_sf"/>
</dbReference>
<dbReference type="SUPFAM" id="SSF51161">
    <property type="entry name" value="Trimeric LpxA-like enzymes"/>
    <property type="match status" value="1"/>
</dbReference>
<evidence type="ECO:0000313" key="11">
    <source>
        <dbReference type="EMBL" id="SDG32287.1"/>
    </source>
</evidence>
<dbReference type="RefSeq" id="WP_093153208.1">
    <property type="nucleotide sequence ID" value="NZ_FNBW01000014.1"/>
</dbReference>
<keyword evidence="5" id="KW-0028">Amino-acid biosynthesis</keyword>
<name>A0A8G2F4X2_9PROT</name>
<dbReference type="PANTHER" id="PTHR42811">
    <property type="entry name" value="SERINE ACETYLTRANSFERASE"/>
    <property type="match status" value="1"/>
</dbReference>
<dbReference type="EC" id="2.3.1.30" evidence="3"/>
<comment type="similarity">
    <text evidence="2">Belongs to the transferase hexapeptide repeat family.</text>
</comment>
<dbReference type="UniPathway" id="UPA00136">
    <property type="reaction ID" value="UER00199"/>
</dbReference>
<keyword evidence="6 11" id="KW-0808">Transferase</keyword>
<sequence>MPDTSFSPRQAQPDLDPIWSSLRQDAEKTARDEPALASFLHATVLAHDTLEHALAFHLSQKLGSEAISALSLRQTVDGAVHGDDTVGAAVRADLSAVFERDPACNSYLEPFLYFKGFQAIQAYRVAHWLWGHGRQALAFYLQSRISEVYGVDIHPAALIGRGIMIDHATSVVVGETAVIEDEVSMLHNVTLGGTGKETGDRHPKIRRGALLGASATVLGNIEVGECSRVGAGSVVLSDVPAHCTVAGVPAKVVRGSNCEQPALSMDHRFVE</sequence>
<feature type="domain" description="Serine acetyltransferase N-terminal" evidence="10">
    <location>
        <begin position="18"/>
        <end position="122"/>
    </location>
</feature>